<dbReference type="InterPro" id="IPR016181">
    <property type="entry name" value="Acyl_CoA_acyltransferase"/>
</dbReference>
<feature type="compositionally biased region" description="Polar residues" evidence="1">
    <location>
        <begin position="1"/>
        <end position="19"/>
    </location>
</feature>
<evidence type="ECO:0000259" key="2">
    <source>
        <dbReference type="PROSITE" id="PS51186"/>
    </source>
</evidence>
<gene>
    <name evidence="3" type="ORF">BACT_0371</name>
</gene>
<feature type="domain" description="N-acetyltransferase" evidence="2">
    <location>
        <begin position="24"/>
        <end position="229"/>
    </location>
</feature>
<dbReference type="CDD" id="cd04301">
    <property type="entry name" value="NAT_SF"/>
    <property type="match status" value="1"/>
</dbReference>
<accession>A0A086YZH1</accession>
<keyword evidence="4" id="KW-1185">Reference proteome</keyword>
<evidence type="ECO:0000256" key="1">
    <source>
        <dbReference type="SAM" id="MobiDB-lite"/>
    </source>
</evidence>
<dbReference type="STRING" id="1437605.AB656_00475"/>
<dbReference type="GO" id="GO:0016747">
    <property type="term" value="F:acyltransferase activity, transferring groups other than amino-acyl groups"/>
    <property type="evidence" value="ECO:0007669"/>
    <property type="project" value="InterPro"/>
</dbReference>
<proteinExistence type="predicted"/>
<protein>
    <submittedName>
        <fullName evidence="3">Acetyltransferase, GNAT family</fullName>
    </submittedName>
</protein>
<evidence type="ECO:0000313" key="3">
    <source>
        <dbReference type="EMBL" id="KFI39671.1"/>
    </source>
</evidence>
<comment type="caution">
    <text evidence="3">The sequence shown here is derived from an EMBL/GenBank/DDBJ whole genome shotgun (WGS) entry which is preliminary data.</text>
</comment>
<organism evidence="3 4">
    <name type="scientific">Bifidobacterium actinocoloniiforme DSM 22766</name>
    <dbReference type="NCBI Taxonomy" id="1437605"/>
    <lineage>
        <taxon>Bacteria</taxon>
        <taxon>Bacillati</taxon>
        <taxon>Actinomycetota</taxon>
        <taxon>Actinomycetes</taxon>
        <taxon>Bifidobacteriales</taxon>
        <taxon>Bifidobacteriaceae</taxon>
        <taxon>Bifidobacterium</taxon>
    </lineage>
</organism>
<dbReference type="Gene3D" id="3.40.630.30">
    <property type="match status" value="1"/>
</dbReference>
<dbReference type="SUPFAM" id="SSF55729">
    <property type="entry name" value="Acyl-CoA N-acyltransferases (Nat)"/>
    <property type="match status" value="1"/>
</dbReference>
<keyword evidence="3" id="KW-0808">Transferase</keyword>
<dbReference type="AlphaFoldDB" id="A0A086YZH1"/>
<name>A0A086YZH1_9BIFI</name>
<evidence type="ECO:0000313" key="4">
    <source>
        <dbReference type="Proteomes" id="UP000029015"/>
    </source>
</evidence>
<dbReference type="Proteomes" id="UP000029015">
    <property type="component" value="Unassembled WGS sequence"/>
</dbReference>
<sequence>MRQQMRQTLEQESGIQRSPKTGAVSLRDMTWEDLDQVADEFERTWSQADSDGESLSRLESRHFVLRYLLTTSRARVACLDGRFMGVTLLGLAGQPILFPQAPAQLTQADAALSASDQGARTLERMQAWHRLEERVEDSIEVRSSAQAELKLFLVAAQARGHGVGGLLWRDMLAYLGQAGVKRFFLHTDSSCDVSYYDHIGMERAAARWSADHPEETDERSGFYEDIFVYAASVADQQARWGLRNQGGGGSK</sequence>
<reference evidence="3 4" key="1">
    <citation type="submission" date="2014-03" db="EMBL/GenBank/DDBJ databases">
        <title>Genomics of Bifidobacteria.</title>
        <authorList>
            <person name="Ventura M."/>
            <person name="Milani C."/>
            <person name="Lugli G.A."/>
        </authorList>
    </citation>
    <scope>NUCLEOTIDE SEQUENCE [LARGE SCALE GENOMIC DNA]</scope>
    <source>
        <strain evidence="3 4">DSM 22766</strain>
    </source>
</reference>
<dbReference type="eggNOG" id="COG0454">
    <property type="taxonomic scope" value="Bacteria"/>
</dbReference>
<feature type="region of interest" description="Disordered" evidence="1">
    <location>
        <begin position="1"/>
        <end position="24"/>
    </location>
</feature>
<dbReference type="PROSITE" id="PS51186">
    <property type="entry name" value="GNAT"/>
    <property type="match status" value="1"/>
</dbReference>
<dbReference type="InterPro" id="IPR000182">
    <property type="entry name" value="GNAT_dom"/>
</dbReference>
<dbReference type="EMBL" id="JGYK01000001">
    <property type="protein sequence ID" value="KFI39671.1"/>
    <property type="molecule type" value="Genomic_DNA"/>
</dbReference>